<dbReference type="InterPro" id="IPR051361">
    <property type="entry name" value="ThrE/Ser_Exporter"/>
</dbReference>
<feature type="compositionally biased region" description="Basic residues" evidence="6">
    <location>
        <begin position="126"/>
        <end position="138"/>
    </location>
</feature>
<dbReference type="InterPro" id="IPR010619">
    <property type="entry name" value="ThrE-like_N"/>
</dbReference>
<dbReference type="EMBL" id="JAEPRC010000113">
    <property type="protein sequence ID" value="KAG2208401.1"/>
    <property type="molecule type" value="Genomic_DNA"/>
</dbReference>
<dbReference type="GO" id="GO:0004865">
    <property type="term" value="F:protein serine/threonine phosphatase inhibitor activity"/>
    <property type="evidence" value="ECO:0007669"/>
    <property type="project" value="InterPro"/>
</dbReference>
<feature type="domain" description="Threonine/serine exporter-like N-terminal" evidence="8">
    <location>
        <begin position="248"/>
        <end position="489"/>
    </location>
</feature>
<comment type="similarity">
    <text evidence="5">Belongs to the ThrE exporter (TC 2.A.79) family.</text>
</comment>
<evidence type="ECO:0000256" key="4">
    <source>
        <dbReference type="ARBA" id="ARBA00023136"/>
    </source>
</evidence>
<dbReference type="Pfam" id="PF12821">
    <property type="entry name" value="ThrE_2"/>
    <property type="match status" value="1"/>
</dbReference>
<feature type="transmembrane region" description="Helical" evidence="7">
    <location>
        <begin position="407"/>
        <end position="428"/>
    </location>
</feature>
<feature type="compositionally biased region" description="Polar residues" evidence="6">
    <location>
        <begin position="18"/>
        <end position="38"/>
    </location>
</feature>
<evidence type="ECO:0000256" key="1">
    <source>
        <dbReference type="ARBA" id="ARBA00004141"/>
    </source>
</evidence>
<accession>A0A8H7V341</accession>
<organism evidence="10 11">
    <name type="scientific">Mucor plumbeus</name>
    <dbReference type="NCBI Taxonomy" id="97098"/>
    <lineage>
        <taxon>Eukaryota</taxon>
        <taxon>Fungi</taxon>
        <taxon>Fungi incertae sedis</taxon>
        <taxon>Mucoromycota</taxon>
        <taxon>Mucoromycotina</taxon>
        <taxon>Mucoromycetes</taxon>
        <taxon>Mucorales</taxon>
        <taxon>Mucorineae</taxon>
        <taxon>Mucoraceae</taxon>
        <taxon>Mucor</taxon>
    </lineage>
</organism>
<evidence type="ECO:0000259" key="9">
    <source>
        <dbReference type="Pfam" id="PF12821"/>
    </source>
</evidence>
<feature type="transmembrane region" description="Helical" evidence="7">
    <location>
        <begin position="539"/>
        <end position="560"/>
    </location>
</feature>
<feature type="region of interest" description="Disordered" evidence="6">
    <location>
        <begin position="1"/>
        <end position="52"/>
    </location>
</feature>
<keyword evidence="11" id="KW-1185">Reference proteome</keyword>
<dbReference type="PANTHER" id="PTHR31082">
    <property type="entry name" value="PHEROMONE-REGULATED MEMBRANE PROTEIN 10"/>
    <property type="match status" value="1"/>
</dbReference>
<dbReference type="InterPro" id="IPR024528">
    <property type="entry name" value="ThrE_2"/>
</dbReference>
<dbReference type="InterPro" id="IPR011107">
    <property type="entry name" value="PPI_Ypi1"/>
</dbReference>
<keyword evidence="4 7" id="KW-0472">Membrane</keyword>
<feature type="transmembrane region" description="Helical" evidence="7">
    <location>
        <begin position="595"/>
        <end position="615"/>
    </location>
</feature>
<feature type="transmembrane region" description="Helical" evidence="7">
    <location>
        <begin position="468"/>
        <end position="494"/>
    </location>
</feature>
<feature type="region of interest" description="Disordered" evidence="6">
    <location>
        <begin position="97"/>
        <end position="179"/>
    </location>
</feature>
<dbReference type="GO" id="GO:0022857">
    <property type="term" value="F:transmembrane transporter activity"/>
    <property type="evidence" value="ECO:0007669"/>
    <property type="project" value="InterPro"/>
</dbReference>
<evidence type="ECO:0000313" key="11">
    <source>
        <dbReference type="Proteomes" id="UP000650833"/>
    </source>
</evidence>
<dbReference type="Pfam" id="PF06738">
    <property type="entry name" value="ThrE"/>
    <property type="match status" value="1"/>
</dbReference>
<proteinExistence type="inferred from homology"/>
<protein>
    <recommendedName>
        <fullName evidence="12">Pheromone-regulated membrane protein 10</fullName>
    </recommendedName>
</protein>
<dbReference type="Proteomes" id="UP000650833">
    <property type="component" value="Unassembled WGS sequence"/>
</dbReference>
<name>A0A8H7V341_9FUNG</name>
<gene>
    <name evidence="10" type="ORF">INT46_001070</name>
</gene>
<evidence type="ECO:0000256" key="6">
    <source>
        <dbReference type="SAM" id="MobiDB-lite"/>
    </source>
</evidence>
<evidence type="ECO:0000259" key="8">
    <source>
        <dbReference type="Pfam" id="PF06738"/>
    </source>
</evidence>
<dbReference type="OrthoDB" id="413008at2759"/>
<evidence type="ECO:0000256" key="2">
    <source>
        <dbReference type="ARBA" id="ARBA00022692"/>
    </source>
</evidence>
<evidence type="ECO:0000256" key="7">
    <source>
        <dbReference type="SAM" id="Phobius"/>
    </source>
</evidence>
<evidence type="ECO:0000256" key="5">
    <source>
        <dbReference type="ARBA" id="ARBA00034125"/>
    </source>
</evidence>
<dbReference type="Pfam" id="PF07491">
    <property type="entry name" value="PPI_Ypi1"/>
    <property type="match status" value="1"/>
</dbReference>
<feature type="transmembrane region" description="Helical" evidence="7">
    <location>
        <begin position="371"/>
        <end position="395"/>
    </location>
</feature>
<feature type="transmembrane region" description="Helical" evidence="7">
    <location>
        <begin position="566"/>
        <end position="583"/>
    </location>
</feature>
<dbReference type="AlphaFoldDB" id="A0A8H7V341"/>
<evidence type="ECO:0000313" key="10">
    <source>
        <dbReference type="EMBL" id="KAG2208401.1"/>
    </source>
</evidence>
<feature type="transmembrane region" description="Helical" evidence="7">
    <location>
        <begin position="434"/>
        <end position="456"/>
    </location>
</feature>
<feature type="compositionally biased region" description="Basic residues" evidence="6">
    <location>
        <begin position="165"/>
        <end position="176"/>
    </location>
</feature>
<comment type="subcellular location">
    <subcellularLocation>
        <location evidence="1">Membrane</location>
        <topology evidence="1">Multi-pass membrane protein</topology>
    </subcellularLocation>
</comment>
<reference evidence="10" key="1">
    <citation type="submission" date="2020-12" db="EMBL/GenBank/DDBJ databases">
        <title>Metabolic potential, ecology and presence of endohyphal bacteria is reflected in genomic diversity of Mucoromycotina.</title>
        <authorList>
            <person name="Muszewska A."/>
            <person name="Okrasinska A."/>
            <person name="Steczkiewicz K."/>
            <person name="Drgas O."/>
            <person name="Orlowska M."/>
            <person name="Perlinska-Lenart U."/>
            <person name="Aleksandrzak-Piekarczyk T."/>
            <person name="Szatraj K."/>
            <person name="Zielenkiewicz U."/>
            <person name="Pilsyk S."/>
            <person name="Malc E."/>
            <person name="Mieczkowski P."/>
            <person name="Kruszewska J.S."/>
            <person name="Biernat P."/>
            <person name="Pawlowska J."/>
        </authorList>
    </citation>
    <scope>NUCLEOTIDE SEQUENCE</scope>
    <source>
        <strain evidence="10">CBS 226.32</strain>
    </source>
</reference>
<dbReference type="GO" id="GO:0016020">
    <property type="term" value="C:membrane"/>
    <property type="evidence" value="ECO:0007669"/>
    <property type="project" value="UniProtKB-SubCell"/>
</dbReference>
<sequence length="686" mass="75399">MSSSPHPETFTRMREETPTSTHGSRTLTVEETSLQGQSGDEDVISSDDGGHVGVLRLRGDMNARRRRIIQWDENVIDNEHMNKKKTKICCIYHKPHAVGESSESESDSSSDDSSSSSGNDSDHAKCNHNHSQRKKKRNPRDVSPNAYERQPVYKDRGNWSDFLHNNKKRTKKKNSRSKSMFELADNPYADENCCCCNDDNNTIDTTDTTDTSLTRHNSLVYSILTSSTLNNNYNEHEDSASTSAATLFLLKFSKLLVSYGAPSHRLDFCLQSLMQKFNVQAQFGYFPGFLVVSFGDSENLSTSAQIIKAESALDLHKLTQTYQLLESVLCDEVSLQEAIDQLDPISRNCTLYPLWLTWLAYAVASSVSAPLFFSGGAVDMGLGLLLGLIVAIGYIHVSKKVTRFGSIFDVLLSAVVGFIASFVSARFPTTTTCFYALSVGGVVTLLPGYTTLISILEIAAGEVASGTLRLVTTLIYSLMIGFGLAIGASCHKMIFPTLALVSADTQQCENGISAWYHVLLVPLFALANLIILKGHPRKFPVILGLAAVSHSVHFFSLSWFVSYQHIATVMAAFAVALISNFYARLKSTIGFVDMITGLLFLVPGSVGVSSSLSSFTSLAHATEISIILNASQQGAIFATHMMIITVAVSVGLVLAALVIYPVRKIVDYRRKTPRYRRRNWVGEITF</sequence>
<keyword evidence="3 7" id="KW-1133">Transmembrane helix</keyword>
<feature type="domain" description="Threonine/Serine exporter ThrE" evidence="9">
    <location>
        <begin position="519"/>
        <end position="657"/>
    </location>
</feature>
<keyword evidence="2 7" id="KW-0812">Transmembrane</keyword>
<feature type="transmembrane region" description="Helical" evidence="7">
    <location>
        <begin position="635"/>
        <end position="660"/>
    </location>
</feature>
<evidence type="ECO:0008006" key="12">
    <source>
        <dbReference type="Google" id="ProtNLM"/>
    </source>
</evidence>
<feature type="transmembrane region" description="Helical" evidence="7">
    <location>
        <begin position="514"/>
        <end position="532"/>
    </location>
</feature>
<comment type="caution">
    <text evidence="10">The sequence shown here is derived from an EMBL/GenBank/DDBJ whole genome shotgun (WGS) entry which is preliminary data.</text>
</comment>
<dbReference type="PANTHER" id="PTHR31082:SF4">
    <property type="entry name" value="PHEROMONE-REGULATED MEMBRANE PROTEIN 10"/>
    <property type="match status" value="1"/>
</dbReference>
<evidence type="ECO:0000256" key="3">
    <source>
        <dbReference type="ARBA" id="ARBA00022989"/>
    </source>
</evidence>